<evidence type="ECO:0000313" key="5">
    <source>
        <dbReference type="EMBL" id="ADQ08080.1"/>
    </source>
</evidence>
<dbReference type="KEGG" id="chd:Calhy_2381"/>
<dbReference type="PROSITE" id="PS00622">
    <property type="entry name" value="HTH_LUXR_1"/>
    <property type="match status" value="1"/>
</dbReference>
<dbReference type="HOGENOM" id="CLU_000445_103_9_9"/>
<keyword evidence="1" id="KW-0805">Transcription regulation</keyword>
<name>E4Q931_CALH1</name>
<dbReference type="PRINTS" id="PR00038">
    <property type="entry name" value="HTHLUXR"/>
</dbReference>
<evidence type="ECO:0000313" key="6">
    <source>
        <dbReference type="Proteomes" id="UP000006890"/>
    </source>
</evidence>
<dbReference type="SUPFAM" id="SSF46894">
    <property type="entry name" value="C-terminal effector domain of the bipartite response regulators"/>
    <property type="match status" value="1"/>
</dbReference>
<sequence length="68" mass="8070">MNKNKLSYREREIVKLIAEGMTNKEIAVILNISEKTVKTYVKNIMLKLEVDSRYKIIAWYYKNLNSKS</sequence>
<dbReference type="InterPro" id="IPR036388">
    <property type="entry name" value="WH-like_DNA-bd_sf"/>
</dbReference>
<dbReference type="Pfam" id="PF00196">
    <property type="entry name" value="GerE"/>
    <property type="match status" value="1"/>
</dbReference>
<dbReference type="PROSITE" id="PS50043">
    <property type="entry name" value="HTH_LUXR_2"/>
    <property type="match status" value="1"/>
</dbReference>
<feature type="domain" description="HTH luxR-type" evidence="4">
    <location>
        <begin position="1"/>
        <end position="64"/>
    </location>
</feature>
<evidence type="ECO:0000256" key="3">
    <source>
        <dbReference type="ARBA" id="ARBA00023163"/>
    </source>
</evidence>
<evidence type="ECO:0000256" key="2">
    <source>
        <dbReference type="ARBA" id="ARBA00023125"/>
    </source>
</evidence>
<keyword evidence="2" id="KW-0238">DNA-binding</keyword>
<reference key="1">
    <citation type="submission" date="2010-09" db="EMBL/GenBank/DDBJ databases">
        <title>Complete sequence of Caldicellulosiruptor hydrothermalis 108.</title>
        <authorList>
            <consortium name="US DOE Joint Genome Institute"/>
            <person name="Lucas S."/>
            <person name="Copeland A."/>
            <person name="Lapidus A."/>
            <person name="Cheng J.-F."/>
            <person name="Bruce D."/>
            <person name="Goodwin L."/>
            <person name="Pitluck S."/>
            <person name="Davenport K."/>
            <person name="Detter J.C."/>
            <person name="Han C."/>
            <person name="Tapia R."/>
            <person name="Land M."/>
            <person name="Hauser L."/>
            <person name="Chang Y.-J."/>
            <person name="Jeffries C."/>
            <person name="Kyrpides N."/>
            <person name="Ivanova N."/>
            <person name="Mikhailova N."/>
            <person name="Blumer-Schuette S.E."/>
            <person name="Kelly R.M."/>
            <person name="Woyke T."/>
        </authorList>
    </citation>
    <scope>NUCLEOTIDE SEQUENCE</scope>
    <source>
        <strain>108</strain>
    </source>
</reference>
<dbReference type="PANTHER" id="PTHR44688:SF16">
    <property type="entry name" value="DNA-BINDING TRANSCRIPTIONAL ACTIVATOR DEVR_DOSR"/>
    <property type="match status" value="1"/>
</dbReference>
<dbReference type="CDD" id="cd06170">
    <property type="entry name" value="LuxR_C_like"/>
    <property type="match status" value="1"/>
</dbReference>
<gene>
    <name evidence="5" type="ordered locus">Calhy_2381</name>
</gene>
<protein>
    <submittedName>
        <fullName evidence="5">Transcriptional regulator, LuxR family</fullName>
    </submittedName>
</protein>
<organism evidence="5 6">
    <name type="scientific">Caldicellulosiruptor hydrothermalis (strain DSM 18901 / VKM B-2411 / 108)</name>
    <dbReference type="NCBI Taxonomy" id="632292"/>
    <lineage>
        <taxon>Bacteria</taxon>
        <taxon>Bacillati</taxon>
        <taxon>Bacillota</taxon>
        <taxon>Bacillota incertae sedis</taxon>
        <taxon>Caldicellulosiruptorales</taxon>
        <taxon>Caldicellulosiruptoraceae</taxon>
        <taxon>Caldicellulosiruptor</taxon>
    </lineage>
</organism>
<dbReference type="InterPro" id="IPR000792">
    <property type="entry name" value="Tscrpt_reg_LuxR_C"/>
</dbReference>
<dbReference type="EMBL" id="CP002219">
    <property type="protein sequence ID" value="ADQ08080.1"/>
    <property type="molecule type" value="Genomic_DNA"/>
</dbReference>
<dbReference type="AlphaFoldDB" id="E4Q931"/>
<evidence type="ECO:0000259" key="4">
    <source>
        <dbReference type="PROSITE" id="PS50043"/>
    </source>
</evidence>
<proteinExistence type="predicted"/>
<reference evidence="5 6" key="2">
    <citation type="journal article" date="2011" name="J. Bacteriol.">
        <title>Complete genome sequences for the anaerobic, extremely thermophilic plant biomass-degrading bacteria Caldicellulosiruptor hydrothermalis, Caldicellulosiruptor kristjanssonii, Caldicellulosiruptor kronotskyensis, Caldicellulosiruptor owensenis, and Caldicellulosiruptor lactoaceticus.</title>
        <authorList>
            <person name="Blumer-Schuette S.E."/>
            <person name="Ozdemir I."/>
            <person name="Mistry D."/>
            <person name="Lucas S."/>
            <person name="Lapidus A."/>
            <person name="Cheng J.F."/>
            <person name="Goodwin L.A."/>
            <person name="Pitluck S."/>
            <person name="Land M.L."/>
            <person name="Hauser L.J."/>
            <person name="Woyke T."/>
            <person name="Mikhailova N."/>
            <person name="Pati A."/>
            <person name="Kyrpides N.C."/>
            <person name="Ivanova N."/>
            <person name="Detter J.C."/>
            <person name="Walston-Davenport K."/>
            <person name="Han S."/>
            <person name="Adams M.W."/>
            <person name="Kelly R.M."/>
        </authorList>
    </citation>
    <scope>NUCLEOTIDE SEQUENCE [LARGE SCALE GENOMIC DNA]</scope>
    <source>
        <strain evidence="6">DSM 18901 / VKM B-2411 / 108</strain>
    </source>
</reference>
<dbReference type="GO" id="GO:0003677">
    <property type="term" value="F:DNA binding"/>
    <property type="evidence" value="ECO:0007669"/>
    <property type="project" value="UniProtKB-KW"/>
</dbReference>
<dbReference type="OrthoDB" id="9789465at2"/>
<evidence type="ECO:0000256" key="1">
    <source>
        <dbReference type="ARBA" id="ARBA00023015"/>
    </source>
</evidence>
<dbReference type="PANTHER" id="PTHR44688">
    <property type="entry name" value="DNA-BINDING TRANSCRIPTIONAL ACTIVATOR DEVR_DOSR"/>
    <property type="match status" value="1"/>
</dbReference>
<dbReference type="SMART" id="SM00421">
    <property type="entry name" value="HTH_LUXR"/>
    <property type="match status" value="1"/>
</dbReference>
<dbReference type="InterPro" id="IPR016032">
    <property type="entry name" value="Sig_transdc_resp-reg_C-effctor"/>
</dbReference>
<dbReference type="GO" id="GO:0006355">
    <property type="term" value="P:regulation of DNA-templated transcription"/>
    <property type="evidence" value="ECO:0007669"/>
    <property type="project" value="InterPro"/>
</dbReference>
<accession>E4Q931</accession>
<keyword evidence="3" id="KW-0804">Transcription</keyword>
<dbReference type="STRING" id="632292.Calhy_2381"/>
<dbReference type="RefSeq" id="WP_013404221.1">
    <property type="nucleotide sequence ID" value="NC_014652.1"/>
</dbReference>
<dbReference type="eggNOG" id="COG2197">
    <property type="taxonomic scope" value="Bacteria"/>
</dbReference>
<dbReference type="Proteomes" id="UP000006890">
    <property type="component" value="Chromosome"/>
</dbReference>
<keyword evidence="6" id="KW-1185">Reference proteome</keyword>
<dbReference type="Gene3D" id="1.10.10.10">
    <property type="entry name" value="Winged helix-like DNA-binding domain superfamily/Winged helix DNA-binding domain"/>
    <property type="match status" value="1"/>
</dbReference>